<dbReference type="AlphaFoldDB" id="A0A7K0KDE5"/>
<dbReference type="SUPFAM" id="SSF48452">
    <property type="entry name" value="TPR-like"/>
    <property type="match status" value="1"/>
</dbReference>
<feature type="signal peptide" evidence="1">
    <location>
        <begin position="1"/>
        <end position="26"/>
    </location>
</feature>
<dbReference type="InterPro" id="IPR011990">
    <property type="entry name" value="TPR-like_helical_dom_sf"/>
</dbReference>
<dbReference type="Pfam" id="PF14322">
    <property type="entry name" value="SusD-like_3"/>
    <property type="match status" value="1"/>
</dbReference>
<dbReference type="Proteomes" id="UP000438914">
    <property type="component" value="Unassembled WGS sequence"/>
</dbReference>
<feature type="chain" id="PRO_5029540311" description="SusD-like N-terminal domain-containing protein" evidence="1">
    <location>
        <begin position="27"/>
        <end position="521"/>
    </location>
</feature>
<protein>
    <recommendedName>
        <fullName evidence="2">SusD-like N-terminal domain-containing protein</fullName>
    </recommendedName>
</protein>
<sequence length="521" mass="58779">MNTRYFHWSLLFLALATLLGSCSDWLDVKPETEDREKDLFTSYQGFKDALAGCYSTMAGTDLYGERLTMTDVECLACLWDAPNQTQMPEAYAFHSHFYTSPDAESAIKAIYGGLFNVTAQANKILQHIDNGAITDPDARNVMEGEALALRAYCQFDVLRLFGQMPQQQGTAVKLPYATKSDIHELAAWYDFNSYVKMLYRDLDKADSLLKLSDPITKYSIDALNQQGTDAAKLDDDFMTYRQFRLNYYAVKGVLARLDLYVGNRQQAYNDAMAVINAQVNGQPFMTLAGNKDLGITVDGSLTSYATLPDECVFALSNRKLSNYAFSLLGNGGLAVDEGSSLHITTNMLDKQLYNGRNTTSDNRYLYVWNHDAHNASGKKVPTLTKYFYNTAYYNTSARYNTLLTKVQLMPMLRLSELYLIAIESTDDLAQANSLYKTYMQSHNVNITDDFKSLNAVKEELEYEYTREFYGEGQTFYAYKRWGVTWMLFGTAPMKEAQYVLPLPNTEFDPNAASSGTSSTTK</sequence>
<accession>A0A7K0KDE5</accession>
<reference evidence="3 4" key="1">
    <citation type="submission" date="2019-08" db="EMBL/GenBank/DDBJ databases">
        <title>In-depth cultivation of the pig gut microbiome towards novel bacterial diversity and tailored functional studies.</title>
        <authorList>
            <person name="Wylensek D."/>
            <person name="Hitch T.C.A."/>
            <person name="Clavel T."/>
        </authorList>
    </citation>
    <scope>NUCLEOTIDE SEQUENCE [LARGE SCALE GENOMIC DNA]</scope>
    <source>
        <strain evidence="3 4">LKV-178-WT-2A</strain>
    </source>
</reference>
<evidence type="ECO:0000256" key="1">
    <source>
        <dbReference type="SAM" id="SignalP"/>
    </source>
</evidence>
<feature type="domain" description="SusD-like N-terminal" evidence="2">
    <location>
        <begin position="24"/>
        <end position="181"/>
    </location>
</feature>
<gene>
    <name evidence="3" type="ORF">FYJ73_04385</name>
</gene>
<keyword evidence="4" id="KW-1185">Reference proteome</keyword>
<keyword evidence="1" id="KW-0732">Signal</keyword>
<comment type="caution">
    <text evidence="3">The sequence shown here is derived from an EMBL/GenBank/DDBJ whole genome shotgun (WGS) entry which is preliminary data.</text>
</comment>
<evidence type="ECO:0000313" key="3">
    <source>
        <dbReference type="EMBL" id="MST83914.1"/>
    </source>
</evidence>
<dbReference type="PROSITE" id="PS51257">
    <property type="entry name" value="PROKAR_LIPOPROTEIN"/>
    <property type="match status" value="1"/>
</dbReference>
<evidence type="ECO:0000313" key="4">
    <source>
        <dbReference type="Proteomes" id="UP000438914"/>
    </source>
</evidence>
<organism evidence="3 4">
    <name type="scientific">Hallella mizrahii</name>
    <dbReference type="NCBI Taxonomy" id="2606637"/>
    <lineage>
        <taxon>Bacteria</taxon>
        <taxon>Pseudomonadati</taxon>
        <taxon>Bacteroidota</taxon>
        <taxon>Bacteroidia</taxon>
        <taxon>Bacteroidales</taxon>
        <taxon>Prevotellaceae</taxon>
        <taxon>Hallella</taxon>
    </lineage>
</organism>
<dbReference type="Gene3D" id="1.25.40.390">
    <property type="match status" value="1"/>
</dbReference>
<name>A0A7K0KDE5_9BACT</name>
<dbReference type="Gene3D" id="1.25.40.900">
    <property type="match status" value="1"/>
</dbReference>
<proteinExistence type="predicted"/>
<dbReference type="RefSeq" id="WP_154533492.1">
    <property type="nucleotide sequence ID" value="NZ_VUNG01000006.1"/>
</dbReference>
<dbReference type="Gene3D" id="2.20.20.130">
    <property type="match status" value="1"/>
</dbReference>
<evidence type="ECO:0000259" key="2">
    <source>
        <dbReference type="Pfam" id="PF14322"/>
    </source>
</evidence>
<dbReference type="InterPro" id="IPR033985">
    <property type="entry name" value="SusD-like_N"/>
</dbReference>
<dbReference type="EMBL" id="VUNG01000006">
    <property type="protein sequence ID" value="MST83914.1"/>
    <property type="molecule type" value="Genomic_DNA"/>
</dbReference>